<dbReference type="Proteomes" id="UP000821866">
    <property type="component" value="Chromosome 1"/>
</dbReference>
<gene>
    <name evidence="2" type="ORF">HPB51_013039</name>
</gene>
<dbReference type="GO" id="GO:0016020">
    <property type="term" value="C:membrane"/>
    <property type="evidence" value="ECO:0007669"/>
    <property type="project" value="TreeGrafter"/>
</dbReference>
<dbReference type="VEuPathDB" id="VectorBase:LOC119162682"/>
<dbReference type="GO" id="GO:0060271">
    <property type="term" value="P:cilium assembly"/>
    <property type="evidence" value="ECO:0007669"/>
    <property type="project" value="TreeGrafter"/>
</dbReference>
<accession>A0A9J6F3U1</accession>
<comment type="caution">
    <text evidence="2">The sequence shown here is derived from an EMBL/GenBank/DDBJ whole genome shotgun (WGS) entry which is preliminary data.</text>
</comment>
<dbReference type="EMBL" id="JABSTU010000001">
    <property type="protein sequence ID" value="KAH8040869.1"/>
    <property type="molecule type" value="Genomic_DNA"/>
</dbReference>
<evidence type="ECO:0000313" key="2">
    <source>
        <dbReference type="EMBL" id="KAH8040869.1"/>
    </source>
</evidence>
<keyword evidence="3" id="KW-1185">Reference proteome</keyword>
<name>A0A9J6F3U1_RHIMP</name>
<sequence>MNRIEKASRVPKLPVGGYKIVIRPRGGLRVAALGPTDITRDIHEAAATPPEVRNLDVICPNKTQNIMIVSTPDPDSADQCRNIKKILTRCKEYEEAAYETAPDDTVKGIIKRISLEEIPGSIRAALVTERNHSIITTERLVEGTLPGAVKILPRSSEGSQKVVVGSQSGVVHAFGASRGRIEVSQLLFSWEVLFIIRIVQLQTVFKTLPAGKGVGCVQLGGPVGSIQDKIFVAAGNEITGYTRKGKQFLKFDTNLTDNIRCM</sequence>
<reference evidence="2" key="1">
    <citation type="journal article" date="2020" name="Cell">
        <title>Large-Scale Comparative Analyses of Tick Genomes Elucidate Their Genetic Diversity and Vector Capacities.</title>
        <authorList>
            <consortium name="Tick Genome and Microbiome Consortium (TIGMIC)"/>
            <person name="Jia N."/>
            <person name="Wang J."/>
            <person name="Shi W."/>
            <person name="Du L."/>
            <person name="Sun Y."/>
            <person name="Zhan W."/>
            <person name="Jiang J.F."/>
            <person name="Wang Q."/>
            <person name="Zhang B."/>
            <person name="Ji P."/>
            <person name="Bell-Sakyi L."/>
            <person name="Cui X.M."/>
            <person name="Yuan T.T."/>
            <person name="Jiang B.G."/>
            <person name="Yang W.F."/>
            <person name="Lam T.T."/>
            <person name="Chang Q.C."/>
            <person name="Ding S.J."/>
            <person name="Wang X.J."/>
            <person name="Zhu J.G."/>
            <person name="Ruan X.D."/>
            <person name="Zhao L."/>
            <person name="Wei J.T."/>
            <person name="Ye R.Z."/>
            <person name="Que T.C."/>
            <person name="Du C.H."/>
            <person name="Zhou Y.H."/>
            <person name="Cheng J.X."/>
            <person name="Dai P.F."/>
            <person name="Guo W.B."/>
            <person name="Han X.H."/>
            <person name="Huang E.J."/>
            <person name="Li L.F."/>
            <person name="Wei W."/>
            <person name="Gao Y.C."/>
            <person name="Liu J.Z."/>
            <person name="Shao H.Z."/>
            <person name="Wang X."/>
            <person name="Wang C.C."/>
            <person name="Yang T.C."/>
            <person name="Huo Q.B."/>
            <person name="Li W."/>
            <person name="Chen H.Y."/>
            <person name="Chen S.E."/>
            <person name="Zhou L.G."/>
            <person name="Ni X.B."/>
            <person name="Tian J.H."/>
            <person name="Sheng Y."/>
            <person name="Liu T."/>
            <person name="Pan Y.S."/>
            <person name="Xia L.Y."/>
            <person name="Li J."/>
            <person name="Zhao F."/>
            <person name="Cao W.C."/>
        </authorList>
    </citation>
    <scope>NUCLEOTIDE SEQUENCE</scope>
    <source>
        <strain evidence="2">Rmic-2018</strain>
    </source>
</reference>
<organism evidence="2 3">
    <name type="scientific">Rhipicephalus microplus</name>
    <name type="common">Cattle tick</name>
    <name type="synonym">Boophilus microplus</name>
    <dbReference type="NCBI Taxonomy" id="6941"/>
    <lineage>
        <taxon>Eukaryota</taxon>
        <taxon>Metazoa</taxon>
        <taxon>Ecdysozoa</taxon>
        <taxon>Arthropoda</taxon>
        <taxon>Chelicerata</taxon>
        <taxon>Arachnida</taxon>
        <taxon>Acari</taxon>
        <taxon>Parasitiformes</taxon>
        <taxon>Ixodida</taxon>
        <taxon>Ixodoidea</taxon>
        <taxon>Ixodidae</taxon>
        <taxon>Rhipicephalinae</taxon>
        <taxon>Rhipicephalus</taxon>
        <taxon>Boophilus</taxon>
    </lineage>
</organism>
<dbReference type="PANTHER" id="PTHR16074:SF4">
    <property type="entry name" value="BARDET-BIEDL SYNDROME 7 PROTEIN"/>
    <property type="match status" value="1"/>
</dbReference>
<dbReference type="GO" id="GO:0008104">
    <property type="term" value="P:intracellular protein localization"/>
    <property type="evidence" value="ECO:0007669"/>
    <property type="project" value="TreeGrafter"/>
</dbReference>
<dbReference type="GO" id="GO:0034464">
    <property type="term" value="C:BBSome"/>
    <property type="evidence" value="ECO:0007669"/>
    <property type="project" value="TreeGrafter"/>
</dbReference>
<proteinExistence type="predicted"/>
<dbReference type="GO" id="GO:0043005">
    <property type="term" value="C:neuron projection"/>
    <property type="evidence" value="ECO:0007669"/>
    <property type="project" value="TreeGrafter"/>
</dbReference>
<dbReference type="AlphaFoldDB" id="A0A9J6F3U1"/>
<reference evidence="2" key="2">
    <citation type="submission" date="2021-09" db="EMBL/GenBank/DDBJ databases">
        <authorList>
            <person name="Jia N."/>
            <person name="Wang J."/>
            <person name="Shi W."/>
            <person name="Du L."/>
            <person name="Sun Y."/>
            <person name="Zhan W."/>
            <person name="Jiang J."/>
            <person name="Wang Q."/>
            <person name="Zhang B."/>
            <person name="Ji P."/>
            <person name="Sakyi L.B."/>
            <person name="Cui X."/>
            <person name="Yuan T."/>
            <person name="Jiang B."/>
            <person name="Yang W."/>
            <person name="Lam T.T.-Y."/>
            <person name="Chang Q."/>
            <person name="Ding S."/>
            <person name="Wang X."/>
            <person name="Zhu J."/>
            <person name="Ruan X."/>
            <person name="Zhao L."/>
            <person name="Wei J."/>
            <person name="Que T."/>
            <person name="Du C."/>
            <person name="Cheng J."/>
            <person name="Dai P."/>
            <person name="Han X."/>
            <person name="Huang E."/>
            <person name="Gao Y."/>
            <person name="Liu J."/>
            <person name="Shao H."/>
            <person name="Ye R."/>
            <person name="Li L."/>
            <person name="Wei W."/>
            <person name="Wang X."/>
            <person name="Wang C."/>
            <person name="Huo Q."/>
            <person name="Li W."/>
            <person name="Guo W."/>
            <person name="Chen H."/>
            <person name="Chen S."/>
            <person name="Zhou L."/>
            <person name="Zhou L."/>
            <person name="Ni X."/>
            <person name="Tian J."/>
            <person name="Zhou Y."/>
            <person name="Sheng Y."/>
            <person name="Liu T."/>
            <person name="Pan Y."/>
            <person name="Xia L."/>
            <person name="Li J."/>
            <person name="Zhao F."/>
            <person name="Cao W."/>
        </authorList>
    </citation>
    <scope>NUCLEOTIDE SEQUENCE</scope>
    <source>
        <strain evidence="2">Rmic-2018</strain>
        <tissue evidence="2">Larvae</tissue>
    </source>
</reference>
<dbReference type="PANTHER" id="PTHR16074">
    <property type="entry name" value="BARDET-BIEDL SYNDROME 7 PROTEIN"/>
    <property type="match status" value="1"/>
</dbReference>
<dbReference type="GO" id="GO:0005930">
    <property type="term" value="C:axoneme"/>
    <property type="evidence" value="ECO:0007669"/>
    <property type="project" value="TreeGrafter"/>
</dbReference>
<protein>
    <recommendedName>
        <fullName evidence="1">BBS7 beta-propeller domain-containing protein</fullName>
    </recommendedName>
</protein>
<dbReference type="Pfam" id="PF23743">
    <property type="entry name" value="Beta-prop_BBS7"/>
    <property type="match status" value="1"/>
</dbReference>
<evidence type="ECO:0000259" key="1">
    <source>
        <dbReference type="Pfam" id="PF23743"/>
    </source>
</evidence>
<feature type="domain" description="BBS7 beta-propeller" evidence="1">
    <location>
        <begin position="150"/>
        <end position="262"/>
    </location>
</feature>
<dbReference type="InterPro" id="IPR056332">
    <property type="entry name" value="Beta-prop_BBS7"/>
</dbReference>
<dbReference type="GO" id="GO:0036064">
    <property type="term" value="C:ciliary basal body"/>
    <property type="evidence" value="ECO:0007669"/>
    <property type="project" value="TreeGrafter"/>
</dbReference>
<evidence type="ECO:0000313" key="3">
    <source>
        <dbReference type="Proteomes" id="UP000821866"/>
    </source>
</evidence>